<sequence length="264" mass="30047">MILSRIATALRQQNWVAVALEFVIVIAGVVIGFQITAWNGERADRRAEARLLERLHQEVQTLLDIQSAELAEHLPRAEILRDVHPLLFDAAPERMLTDTECRVIGMSHWLPAPTDELPVLEETISTGRSDLIASERVRASLREFAILRDRARRQYAELVNELFRLAARHPEAIWNVRTPLAEGQTQRPPESRSFVRVSRRAGDGYDWTLQCDLAVMRRDRAFQAEYVDNVSRLNSFVERYEEMLAVLTDLEAAIAGEPGTGDRP</sequence>
<evidence type="ECO:0000256" key="2">
    <source>
        <dbReference type="SAM" id="Phobius"/>
    </source>
</evidence>
<protein>
    <submittedName>
        <fullName evidence="3">Uncharacterized protein</fullName>
    </submittedName>
</protein>
<reference evidence="3 4" key="1">
    <citation type="submission" date="2024-01" db="EMBL/GenBank/DDBJ databases">
        <title>Hyphobacterium bacterium isolated from marine sediment.</title>
        <authorList>
            <person name="Zhao S."/>
        </authorList>
    </citation>
    <scope>NUCLEOTIDE SEQUENCE [LARGE SCALE GENOMIC DNA]</scope>
    <source>
        <strain evidence="4">HN65</strain>
    </source>
</reference>
<keyword evidence="4" id="KW-1185">Reference proteome</keyword>
<gene>
    <name evidence="3" type="ORF">V0U79_06165</name>
</gene>
<comment type="caution">
    <text evidence="3">The sequence shown here is derived from an EMBL/GenBank/DDBJ whole genome shotgun (WGS) entry which is preliminary data.</text>
</comment>
<organism evidence="3 4">
    <name type="scientific">Hyphobacterium lacteum</name>
    <dbReference type="NCBI Taxonomy" id="3116575"/>
    <lineage>
        <taxon>Bacteria</taxon>
        <taxon>Pseudomonadati</taxon>
        <taxon>Pseudomonadota</taxon>
        <taxon>Alphaproteobacteria</taxon>
        <taxon>Maricaulales</taxon>
        <taxon>Maricaulaceae</taxon>
        <taxon>Hyphobacterium</taxon>
    </lineage>
</organism>
<evidence type="ECO:0000313" key="4">
    <source>
        <dbReference type="Proteomes" id="UP001354971"/>
    </source>
</evidence>
<dbReference type="Proteomes" id="UP001354971">
    <property type="component" value="Unassembled WGS sequence"/>
</dbReference>
<evidence type="ECO:0000313" key="3">
    <source>
        <dbReference type="EMBL" id="MEE2525944.1"/>
    </source>
</evidence>
<proteinExistence type="predicted"/>
<feature type="coiled-coil region" evidence="1">
    <location>
        <begin position="141"/>
        <end position="168"/>
    </location>
</feature>
<dbReference type="EMBL" id="JAZDRP010000003">
    <property type="protein sequence ID" value="MEE2525944.1"/>
    <property type="molecule type" value="Genomic_DNA"/>
</dbReference>
<keyword evidence="2" id="KW-0812">Transmembrane</keyword>
<name>A0ABU7LRI9_9PROT</name>
<keyword evidence="2" id="KW-1133">Transmembrane helix</keyword>
<keyword evidence="1" id="KW-0175">Coiled coil</keyword>
<feature type="transmembrane region" description="Helical" evidence="2">
    <location>
        <begin position="15"/>
        <end position="38"/>
    </location>
</feature>
<evidence type="ECO:0000256" key="1">
    <source>
        <dbReference type="SAM" id="Coils"/>
    </source>
</evidence>
<dbReference type="RefSeq" id="WP_330198603.1">
    <property type="nucleotide sequence ID" value="NZ_JAZDRP010000003.1"/>
</dbReference>
<accession>A0ABU7LRI9</accession>
<keyword evidence="2" id="KW-0472">Membrane</keyword>